<reference evidence="1 2" key="1">
    <citation type="submission" date="2023-08" db="EMBL/GenBank/DDBJ databases">
        <title>A Necator americanus chromosomal reference genome.</title>
        <authorList>
            <person name="Ilik V."/>
            <person name="Petrzelkova K.J."/>
            <person name="Pardy F."/>
            <person name="Fuh T."/>
            <person name="Niatou-Singa F.S."/>
            <person name="Gouil Q."/>
            <person name="Baker L."/>
            <person name="Ritchie M.E."/>
            <person name="Jex A.R."/>
            <person name="Gazzola D."/>
            <person name="Li H."/>
            <person name="Toshio Fujiwara R."/>
            <person name="Zhan B."/>
            <person name="Aroian R.V."/>
            <person name="Pafco B."/>
            <person name="Schwarz E.M."/>
        </authorList>
    </citation>
    <scope>NUCLEOTIDE SEQUENCE [LARGE SCALE GENOMIC DNA]</scope>
    <source>
        <strain evidence="1 2">Aroian</strain>
        <tissue evidence="1">Whole animal</tissue>
    </source>
</reference>
<proteinExistence type="predicted"/>
<evidence type="ECO:0000313" key="2">
    <source>
        <dbReference type="Proteomes" id="UP001303046"/>
    </source>
</evidence>
<keyword evidence="2" id="KW-1185">Reference proteome</keyword>
<protein>
    <recommendedName>
        <fullName evidence="3">THAP-type domain-containing protein</fullName>
    </recommendedName>
</protein>
<gene>
    <name evidence="1" type="primary">Necator_chrIII.g12900</name>
    <name evidence="1" type="ORF">RB195_012133</name>
</gene>
<evidence type="ECO:0008006" key="3">
    <source>
        <dbReference type="Google" id="ProtNLM"/>
    </source>
</evidence>
<organism evidence="1 2">
    <name type="scientific">Necator americanus</name>
    <name type="common">Human hookworm</name>
    <dbReference type="NCBI Taxonomy" id="51031"/>
    <lineage>
        <taxon>Eukaryota</taxon>
        <taxon>Metazoa</taxon>
        <taxon>Ecdysozoa</taxon>
        <taxon>Nematoda</taxon>
        <taxon>Chromadorea</taxon>
        <taxon>Rhabditida</taxon>
        <taxon>Rhabditina</taxon>
        <taxon>Rhabditomorpha</taxon>
        <taxon>Strongyloidea</taxon>
        <taxon>Ancylostomatidae</taxon>
        <taxon>Bunostominae</taxon>
        <taxon>Necator</taxon>
    </lineage>
</organism>
<evidence type="ECO:0000313" key="1">
    <source>
        <dbReference type="EMBL" id="KAK6745829.1"/>
    </source>
</evidence>
<dbReference type="Proteomes" id="UP001303046">
    <property type="component" value="Unassembled WGS sequence"/>
</dbReference>
<accession>A0ABR1D5P6</accession>
<dbReference type="EMBL" id="JAVFWL010000003">
    <property type="protein sequence ID" value="KAK6745829.1"/>
    <property type="molecule type" value="Genomic_DNA"/>
</dbReference>
<name>A0ABR1D5P6_NECAM</name>
<comment type="caution">
    <text evidence="1">The sequence shown here is derived from an EMBL/GenBank/DDBJ whole genome shotgun (WGS) entry which is preliminary data.</text>
</comment>
<sequence>MFVKQSASHSSLLIRTPEETYDNDLFLRSLEINGLSRQQKTCLGGDDQPFDLSRYAFSRRKWKRWGFAAYNSADYVAGKFPMRSLKCLHHHFQDAVVQYWSSTTRTSEHFEIGVVDKHNHFLLYFAKKGKETLLDFKEVRKSVGMKKQKVGPAGALCVVASVGNRTPTTCQFFFVKFDVIKF</sequence>